<comment type="caution">
    <text evidence="3">The sequence shown here is derived from an EMBL/GenBank/DDBJ whole genome shotgun (WGS) entry which is preliminary data.</text>
</comment>
<proteinExistence type="inferred from homology"/>
<dbReference type="AlphaFoldDB" id="A0AAW9PW37"/>
<sequence length="278" mass="30527">MFEQILLAVDGSGRSREMMNMLLALPSLQRTQITVLHVIPVPASSEGLTEYRLAGERIVDKETKSLRLNSENRSVALLKEGDPKDIVCKVADELKPSLLIMGSRGMGRLQAILANSVSQYVFQLAAIPMLLIKDDVYIKTIRSVMVALDSSNSSKDSLDFAIKLIDGATDVEIFLSRVLKKNDDTTAESDPVLSEAIAKLKRMNIPYRTFLRAGDPGKEICKAAEESNASLLVLASPDRRPSIARSLPDLDRLLGTSVSDYVRVNASCPVLLTRPKEE</sequence>
<organism evidence="3 4">
    <name type="scientific">Tumidithrix elongata BACA0141</name>
    <dbReference type="NCBI Taxonomy" id="2716417"/>
    <lineage>
        <taxon>Bacteria</taxon>
        <taxon>Bacillati</taxon>
        <taxon>Cyanobacteriota</taxon>
        <taxon>Cyanophyceae</taxon>
        <taxon>Pseudanabaenales</taxon>
        <taxon>Pseudanabaenaceae</taxon>
        <taxon>Tumidithrix</taxon>
        <taxon>Tumidithrix elongata</taxon>
    </lineage>
</organism>
<name>A0AAW9PW37_9CYAN</name>
<dbReference type="EMBL" id="JAZBJZ010000022">
    <property type="protein sequence ID" value="MEE3716598.1"/>
    <property type="molecule type" value="Genomic_DNA"/>
</dbReference>
<evidence type="ECO:0000259" key="2">
    <source>
        <dbReference type="Pfam" id="PF00582"/>
    </source>
</evidence>
<dbReference type="InterPro" id="IPR014729">
    <property type="entry name" value="Rossmann-like_a/b/a_fold"/>
</dbReference>
<reference evidence="3" key="1">
    <citation type="submission" date="2024-01" db="EMBL/GenBank/DDBJ databases">
        <title>Bank of Algae and Cyanobacteria of the Azores (BACA) strain genomes.</title>
        <authorList>
            <person name="Luz R."/>
            <person name="Cordeiro R."/>
            <person name="Fonseca A."/>
            <person name="Goncalves V."/>
        </authorList>
    </citation>
    <scope>NUCLEOTIDE SEQUENCE</scope>
    <source>
        <strain evidence="3">BACA0141</strain>
    </source>
</reference>
<evidence type="ECO:0000313" key="3">
    <source>
        <dbReference type="EMBL" id="MEE3716598.1"/>
    </source>
</evidence>
<feature type="domain" description="UspA" evidence="2">
    <location>
        <begin position="141"/>
        <end position="274"/>
    </location>
</feature>
<accession>A0AAW9PW37</accession>
<evidence type="ECO:0000313" key="4">
    <source>
        <dbReference type="Proteomes" id="UP001333818"/>
    </source>
</evidence>
<dbReference type="CDD" id="cd00293">
    <property type="entry name" value="USP-like"/>
    <property type="match status" value="2"/>
</dbReference>
<dbReference type="Pfam" id="PF00582">
    <property type="entry name" value="Usp"/>
    <property type="match status" value="2"/>
</dbReference>
<dbReference type="SUPFAM" id="SSF52402">
    <property type="entry name" value="Adenine nucleotide alpha hydrolases-like"/>
    <property type="match status" value="2"/>
</dbReference>
<comment type="similarity">
    <text evidence="1">Belongs to the universal stress protein A family.</text>
</comment>
<feature type="domain" description="UspA" evidence="2">
    <location>
        <begin position="1"/>
        <end position="133"/>
    </location>
</feature>
<dbReference type="InterPro" id="IPR006016">
    <property type="entry name" value="UspA"/>
</dbReference>
<evidence type="ECO:0000256" key="1">
    <source>
        <dbReference type="ARBA" id="ARBA00008791"/>
    </source>
</evidence>
<dbReference type="Gene3D" id="3.40.50.620">
    <property type="entry name" value="HUPs"/>
    <property type="match status" value="2"/>
</dbReference>
<dbReference type="PANTHER" id="PTHR46268:SF8">
    <property type="entry name" value="UNIVERSAL STRESS PROTEIN SLL1388"/>
    <property type="match status" value="1"/>
</dbReference>
<dbReference type="RefSeq" id="WP_330483027.1">
    <property type="nucleotide sequence ID" value="NZ_JAZBJZ010000022.1"/>
</dbReference>
<keyword evidence="4" id="KW-1185">Reference proteome</keyword>
<dbReference type="InterPro" id="IPR006015">
    <property type="entry name" value="Universal_stress_UspA"/>
</dbReference>
<dbReference type="Proteomes" id="UP001333818">
    <property type="component" value="Unassembled WGS sequence"/>
</dbReference>
<protein>
    <submittedName>
        <fullName evidence="3">Universal stress protein</fullName>
    </submittedName>
</protein>
<dbReference type="PANTHER" id="PTHR46268">
    <property type="entry name" value="STRESS RESPONSE PROTEIN NHAX"/>
    <property type="match status" value="1"/>
</dbReference>
<dbReference type="PRINTS" id="PR01438">
    <property type="entry name" value="UNVRSLSTRESS"/>
</dbReference>
<gene>
    <name evidence="3" type="ORF">V2H45_07565</name>
</gene>